<feature type="compositionally biased region" description="Low complexity" evidence="1">
    <location>
        <begin position="106"/>
        <end position="120"/>
    </location>
</feature>
<reference evidence="2" key="2">
    <citation type="submission" date="2021-03" db="UniProtKB">
        <authorList>
            <consortium name="EnsemblPlants"/>
        </authorList>
    </citation>
    <scope>IDENTIFICATION</scope>
</reference>
<evidence type="ECO:0000313" key="3">
    <source>
        <dbReference type="Proteomes" id="UP000596661"/>
    </source>
</evidence>
<sequence length="212" mass="23303">MAFAFQGDKSSANKPDSNGNRSHQQKRNMPFDTHCNIHGHIVEKCYKIHGYPPGYNKNNKGKDVVANQVQTSNDTGVATGDGTTLLPQLISTQYQQLLNLLVGQHSGMTTSDPSTSTSNTGCKPTKAPMDQRPKLDDNKGEPLTDPSSEKQLVGKLLYLTLSRPDITYAVNCVSQFMANPTGSEPFALLSQRLSRTRSHLFTKLFSASQRLF</sequence>
<feature type="compositionally biased region" description="Polar residues" evidence="1">
    <location>
        <begin position="8"/>
        <end position="22"/>
    </location>
</feature>
<accession>A0A803PGX4</accession>
<dbReference type="PANTHER" id="PTHR34222:SF99">
    <property type="entry name" value="PROTEIN, PUTATIVE-RELATED"/>
    <property type="match status" value="1"/>
</dbReference>
<feature type="region of interest" description="Disordered" evidence="1">
    <location>
        <begin position="105"/>
        <end position="148"/>
    </location>
</feature>
<keyword evidence="3" id="KW-1185">Reference proteome</keyword>
<organism evidence="2 3">
    <name type="scientific">Cannabis sativa</name>
    <name type="common">Hemp</name>
    <name type="synonym">Marijuana</name>
    <dbReference type="NCBI Taxonomy" id="3483"/>
    <lineage>
        <taxon>Eukaryota</taxon>
        <taxon>Viridiplantae</taxon>
        <taxon>Streptophyta</taxon>
        <taxon>Embryophyta</taxon>
        <taxon>Tracheophyta</taxon>
        <taxon>Spermatophyta</taxon>
        <taxon>Magnoliopsida</taxon>
        <taxon>eudicotyledons</taxon>
        <taxon>Gunneridae</taxon>
        <taxon>Pentapetalae</taxon>
        <taxon>rosids</taxon>
        <taxon>fabids</taxon>
        <taxon>Rosales</taxon>
        <taxon>Cannabaceae</taxon>
        <taxon>Cannabis</taxon>
    </lineage>
</organism>
<dbReference type="Proteomes" id="UP000596661">
    <property type="component" value="Chromosome 4"/>
</dbReference>
<evidence type="ECO:0000313" key="2">
    <source>
        <dbReference type="EnsemblPlants" id="cds.evm.model.04.278"/>
    </source>
</evidence>
<feature type="region of interest" description="Disordered" evidence="1">
    <location>
        <begin position="1"/>
        <end position="32"/>
    </location>
</feature>
<proteinExistence type="predicted"/>
<dbReference type="AlphaFoldDB" id="A0A803PGX4"/>
<dbReference type="EMBL" id="UZAU01000358">
    <property type="status" value="NOT_ANNOTATED_CDS"/>
    <property type="molecule type" value="Genomic_DNA"/>
</dbReference>
<name>A0A803PGX4_CANSA</name>
<reference evidence="2" key="1">
    <citation type="submission" date="2018-11" db="EMBL/GenBank/DDBJ databases">
        <authorList>
            <person name="Grassa J C."/>
        </authorList>
    </citation>
    <scope>NUCLEOTIDE SEQUENCE [LARGE SCALE GENOMIC DNA]</scope>
</reference>
<dbReference type="PANTHER" id="PTHR34222">
    <property type="entry name" value="GAG_PRE-INTEGRS DOMAIN-CONTAINING PROTEIN"/>
    <property type="match status" value="1"/>
</dbReference>
<evidence type="ECO:0000256" key="1">
    <source>
        <dbReference type="SAM" id="MobiDB-lite"/>
    </source>
</evidence>
<dbReference type="Gramene" id="evm.model.04.278">
    <property type="protein sequence ID" value="cds.evm.model.04.278"/>
    <property type="gene ID" value="evm.TU.04.278"/>
</dbReference>
<dbReference type="EnsemblPlants" id="evm.model.04.278">
    <property type="protein sequence ID" value="cds.evm.model.04.278"/>
    <property type="gene ID" value="evm.TU.04.278"/>
</dbReference>
<protein>
    <submittedName>
        <fullName evidence="2">Uncharacterized protein</fullName>
    </submittedName>
</protein>
<feature type="compositionally biased region" description="Basic and acidic residues" evidence="1">
    <location>
        <begin position="129"/>
        <end position="142"/>
    </location>
</feature>